<feature type="transmembrane region" description="Helical" evidence="2">
    <location>
        <begin position="39"/>
        <end position="58"/>
    </location>
</feature>
<keyword evidence="2" id="KW-0812">Transmembrane</keyword>
<feature type="compositionally biased region" description="Low complexity" evidence="1">
    <location>
        <begin position="551"/>
        <end position="564"/>
    </location>
</feature>
<sequence>MNSRLETDGDSTGKRRPDEQQLERRLRLRKLFVAYRRHLLVAFVLVILLGGWLSYTAYAAPATETDEQLEHRWTATGGFSHEATVAESTSLYDAGDVLEDQPLYYTSITPELEGEFVGGYHAETGDDVEVTLEVDLYYRSVDASEETVYWSERESLAATSETGVEPGELVAAPFTLNVSALDDRIDDIESELGASPGETKRGLEVTREVTGMIDGEHRTASDQYQIPITDAGSAYDIDDAESYDEPDETTEMVTVPASEGDNRSTLGLVFVALGLLGAVGTWIGDSRVQKPTPDENEWLTYRSDRAEFEDMITAAELPPSALEGEHAYVESLAALTALGIDSGEPVRFDQRSGQYVVTHDGLCYIFEPPVLTSDSADEPLRGDDPTDGIVIYDSPSTMAHDEDEADGLDDSTDSDASADRFTMDPIESGSASAESSAADSAMADSRASTDAEETAETEHTDANAAADVDAVLEIHTTNPSIANLVSERTNALDDRPAVLTAEEIESMESGSEAVTSPTASTDYAAELDALAFDVLDEVLEEPHRVTDDSDAAAVASDTNASTQE</sequence>
<proteinExistence type="predicted"/>
<dbReference type="EMBL" id="MWPH01000002">
    <property type="protein sequence ID" value="OVE85025.1"/>
    <property type="molecule type" value="Genomic_DNA"/>
</dbReference>
<reference evidence="3 4" key="1">
    <citation type="submission" date="2017-02" db="EMBL/GenBank/DDBJ databases">
        <title>Natronthermophilus aegyptiacus gen. nov.,sp. nov., an aerobic, extremely halophilic alkalithermophilic archaeon isolated from the athalassohaline Wadi An Natrun, Egypt.</title>
        <authorList>
            <person name="Zhao B."/>
        </authorList>
    </citation>
    <scope>NUCLEOTIDE SEQUENCE [LARGE SCALE GENOMIC DNA]</scope>
    <source>
        <strain evidence="3 4">CGMCC 1.3597</strain>
    </source>
</reference>
<dbReference type="OrthoDB" id="270764at2157"/>
<comment type="caution">
    <text evidence="3">The sequence shown here is derived from an EMBL/GenBank/DDBJ whole genome shotgun (WGS) entry which is preliminary data.</text>
</comment>
<dbReference type="Proteomes" id="UP000196084">
    <property type="component" value="Unassembled WGS sequence"/>
</dbReference>
<evidence type="ECO:0000313" key="3">
    <source>
        <dbReference type="EMBL" id="OVE85025.1"/>
    </source>
</evidence>
<feature type="compositionally biased region" description="Low complexity" evidence="1">
    <location>
        <begin position="428"/>
        <end position="448"/>
    </location>
</feature>
<feature type="compositionally biased region" description="Acidic residues" evidence="1">
    <location>
        <begin position="401"/>
        <end position="413"/>
    </location>
</feature>
<feature type="region of interest" description="Disordered" evidence="1">
    <location>
        <begin position="373"/>
        <end position="464"/>
    </location>
</feature>
<dbReference type="AlphaFoldDB" id="A0A202E9U4"/>
<gene>
    <name evidence="3" type="ORF">B2G88_11775</name>
</gene>
<keyword evidence="4" id="KW-1185">Reference proteome</keyword>
<keyword evidence="2" id="KW-1133">Transmembrane helix</keyword>
<name>A0A202E9U4_9EURY</name>
<evidence type="ECO:0000256" key="2">
    <source>
        <dbReference type="SAM" id="Phobius"/>
    </source>
</evidence>
<evidence type="ECO:0008006" key="5">
    <source>
        <dbReference type="Google" id="ProtNLM"/>
    </source>
</evidence>
<accession>A0A202E9U4</accession>
<feature type="region of interest" description="Disordered" evidence="1">
    <location>
        <begin position="1"/>
        <end position="20"/>
    </location>
</feature>
<protein>
    <recommendedName>
        <fullName evidence="5">DUF5305 domain-containing protein</fullName>
    </recommendedName>
</protein>
<dbReference type="Pfam" id="PF17231">
    <property type="entry name" value="DUF5305"/>
    <property type="match status" value="1"/>
</dbReference>
<feature type="region of interest" description="Disordered" evidence="1">
    <location>
        <begin position="541"/>
        <end position="564"/>
    </location>
</feature>
<organism evidence="3 4">
    <name type="scientific">Natronolimnobius baerhuensis</name>
    <dbReference type="NCBI Taxonomy" id="253108"/>
    <lineage>
        <taxon>Archaea</taxon>
        <taxon>Methanobacteriati</taxon>
        <taxon>Methanobacteriota</taxon>
        <taxon>Stenosarchaea group</taxon>
        <taxon>Halobacteria</taxon>
        <taxon>Halobacteriales</taxon>
        <taxon>Natrialbaceae</taxon>
        <taxon>Natronolimnobius</taxon>
    </lineage>
</organism>
<keyword evidence="2" id="KW-0472">Membrane</keyword>
<dbReference type="InterPro" id="IPR035185">
    <property type="entry name" value="DUF5305"/>
</dbReference>
<evidence type="ECO:0000256" key="1">
    <source>
        <dbReference type="SAM" id="MobiDB-lite"/>
    </source>
</evidence>
<dbReference type="RefSeq" id="WP_054862659.1">
    <property type="nucleotide sequence ID" value="NZ_MWPH01000002.1"/>
</dbReference>
<evidence type="ECO:0000313" key="4">
    <source>
        <dbReference type="Proteomes" id="UP000196084"/>
    </source>
</evidence>